<dbReference type="Pfam" id="PF01527">
    <property type="entry name" value="HTH_Tnp_1"/>
    <property type="match status" value="1"/>
</dbReference>
<dbReference type="RefSeq" id="WP_143722085.1">
    <property type="nucleotide sequence ID" value="NZ_VKDB01000037.1"/>
</dbReference>
<protein>
    <submittedName>
        <fullName evidence="1">Transposase</fullName>
    </submittedName>
</protein>
<dbReference type="InterPro" id="IPR009057">
    <property type="entry name" value="Homeodomain-like_sf"/>
</dbReference>
<accession>A0A553UHW9</accession>
<evidence type="ECO:0000313" key="1">
    <source>
        <dbReference type="EMBL" id="TSA79782.1"/>
    </source>
</evidence>
<sequence length="88" mass="10149">MKGKRYTEQQMLDVLGQVEAGQPISEVARIAGVAVTTIHRWKAHYGGMTKDETKRFRLLEEENRRLKRLVADLSLDNLVLKEVVAKKW</sequence>
<dbReference type="OrthoDB" id="9774685at2"/>
<comment type="caution">
    <text evidence="1">The sequence shown here is derived from an EMBL/GenBank/DDBJ whole genome shotgun (WGS) entry which is preliminary data.</text>
</comment>
<dbReference type="Proteomes" id="UP000316092">
    <property type="component" value="Unassembled WGS sequence"/>
</dbReference>
<proteinExistence type="predicted"/>
<evidence type="ECO:0000313" key="2">
    <source>
        <dbReference type="Proteomes" id="UP000316092"/>
    </source>
</evidence>
<organism evidence="1 2">
    <name type="scientific">Deinococcus detaillensis</name>
    <dbReference type="NCBI Taxonomy" id="2592048"/>
    <lineage>
        <taxon>Bacteria</taxon>
        <taxon>Thermotogati</taxon>
        <taxon>Deinococcota</taxon>
        <taxon>Deinococci</taxon>
        <taxon>Deinococcales</taxon>
        <taxon>Deinococcaceae</taxon>
        <taxon>Deinococcus</taxon>
    </lineage>
</organism>
<dbReference type="InterPro" id="IPR052546">
    <property type="entry name" value="Transposase_8_domain"/>
</dbReference>
<dbReference type="AlphaFoldDB" id="A0A553UHW9"/>
<gene>
    <name evidence="1" type="ORF">FNU79_17525</name>
</gene>
<name>A0A553UHW9_9DEIO</name>
<dbReference type="EMBL" id="VKDB01000037">
    <property type="protein sequence ID" value="TSA79782.1"/>
    <property type="molecule type" value="Genomic_DNA"/>
</dbReference>
<dbReference type="PANTHER" id="PTHR33609:SF1">
    <property type="entry name" value="TRANSPOSASE"/>
    <property type="match status" value="1"/>
</dbReference>
<dbReference type="SUPFAM" id="SSF46689">
    <property type="entry name" value="Homeodomain-like"/>
    <property type="match status" value="1"/>
</dbReference>
<dbReference type="InterPro" id="IPR002514">
    <property type="entry name" value="Transposase_8"/>
</dbReference>
<dbReference type="GO" id="GO:0004803">
    <property type="term" value="F:transposase activity"/>
    <property type="evidence" value="ECO:0007669"/>
    <property type="project" value="InterPro"/>
</dbReference>
<dbReference type="GO" id="GO:0003677">
    <property type="term" value="F:DNA binding"/>
    <property type="evidence" value="ECO:0007669"/>
    <property type="project" value="InterPro"/>
</dbReference>
<reference evidence="1 2" key="1">
    <citation type="submission" date="2019-07" db="EMBL/GenBank/DDBJ databases">
        <title>Deinococcus detaillus sp. nov., isolated from humus soil in Antarctica.</title>
        <authorList>
            <person name="Zhang K."/>
        </authorList>
    </citation>
    <scope>NUCLEOTIDE SEQUENCE [LARGE SCALE GENOMIC DNA]</scope>
    <source>
        <strain evidence="1 2">H1</strain>
    </source>
</reference>
<dbReference type="GO" id="GO:0006313">
    <property type="term" value="P:DNA transposition"/>
    <property type="evidence" value="ECO:0007669"/>
    <property type="project" value="InterPro"/>
</dbReference>
<dbReference type="PANTHER" id="PTHR33609">
    <property type="entry name" value="LOW CALCIUM RESPONSE LOCUS PROTEIN S"/>
    <property type="match status" value="1"/>
</dbReference>
<keyword evidence="2" id="KW-1185">Reference proteome</keyword>